<dbReference type="InterPro" id="IPR002123">
    <property type="entry name" value="Plipid/glycerol_acylTrfase"/>
</dbReference>
<dbReference type="GO" id="GO:0016287">
    <property type="term" value="F:glycerone-phosphate O-acyltransferase activity"/>
    <property type="evidence" value="ECO:0007669"/>
    <property type="project" value="TreeGrafter"/>
</dbReference>
<dbReference type="SUPFAM" id="SSF69593">
    <property type="entry name" value="Glycerol-3-phosphate (1)-acyltransferase"/>
    <property type="match status" value="1"/>
</dbReference>
<sequence>MSAAAAAAAKSVAHVPQASRRYKNSYTGFVYDIHTFFYDLSVFLFNILFTIFFREVKVRGAYNVPEVGVPTILVCAPHANQFIDPALVMSQTRQLRTSAGESRSRMPCFITAESSFKKRFISLFGHAMGGIPVPRIQDNLKPVDENLEIYAPDLKNHPEIIKGRSRNPQTAPVNFTKRFTAKSLLGLPNYLSNAQIKEIPDDETIILSAPFKTSKAKAVELLNNGTTFKYAEKIDNTETFQNVFDHLHTKGCVGIFPEGGSHDRPSLLPIKAGVAIMALGAVAADPSMKVAVVPCGLHYFHRNKFRSRAVLEYGEPIIVDSKYGQMYKDSPRETVSKLLKKITNSLFSVTENAPDYDTLMVIQAARRLYQPLKVKLPLPAIVEINRRLLYGYSKFKDDPRIIHLKILVHDYNRKLDLVGLKDHQVMQVKTTKWEALRCLVTLITRLIQLSVFAILSLPGSILFTPIFILCHVYSEKKAKEGLKKSLVKIKGTDLLATWKLIVALVLAPILYVTYSILLMILAKKQHYFSIWVPSNPFLQFVYFYALLVFTTYSSLKTGEIGMDLFKSLRPLFVSIVYPGKKIKEIQNTRKNLSLELTAICNDLGPLVFPDYDKLATEIFSKRDGYEVSSDVDSSTSHLSGQTRSRSSSVHSIGSQFSNALSRVNSRGSLTDIPIFSDPRQGQWKSEGETSEDEDLTEEKTVENTQNLDLNKENGRDTDISSRIASLVRQKREHEKKE</sequence>
<evidence type="ECO:0000313" key="4">
    <source>
        <dbReference type="EMBL" id="CAI4045544.1"/>
    </source>
</evidence>
<feature type="region of interest" description="Disordered" evidence="1">
    <location>
        <begin position="627"/>
        <end position="651"/>
    </location>
</feature>
<dbReference type="SMART" id="SM00563">
    <property type="entry name" value="PlsC"/>
    <property type="match status" value="1"/>
</dbReference>
<accession>A0AA35NHL4</accession>
<evidence type="ECO:0000256" key="1">
    <source>
        <dbReference type="SAM" id="MobiDB-lite"/>
    </source>
</evidence>
<evidence type="ECO:0000259" key="3">
    <source>
        <dbReference type="SMART" id="SM00563"/>
    </source>
</evidence>
<feature type="domain" description="Phospholipid/glycerol acyltransferase" evidence="3">
    <location>
        <begin position="72"/>
        <end position="300"/>
    </location>
</feature>
<dbReference type="GO" id="GO:0004366">
    <property type="term" value="F:glycerol-3-phosphate O-acyltransferase activity"/>
    <property type="evidence" value="ECO:0007669"/>
    <property type="project" value="TreeGrafter"/>
</dbReference>
<feature type="region of interest" description="Disordered" evidence="1">
    <location>
        <begin position="671"/>
        <end position="737"/>
    </location>
</feature>
<gene>
    <name evidence="4" type="primary">SUVC11G2790</name>
    <name evidence="4" type="ORF">SUVC_11G2790</name>
</gene>
<feature type="transmembrane region" description="Helical" evidence="2">
    <location>
        <begin position="446"/>
        <end position="473"/>
    </location>
</feature>
<proteinExistence type="predicted"/>
<feature type="compositionally biased region" description="Basic and acidic residues" evidence="1">
    <location>
        <begin position="709"/>
        <end position="719"/>
    </location>
</feature>
<keyword evidence="2" id="KW-0472">Membrane</keyword>
<name>A0AA35NHL4_SACUV</name>
<evidence type="ECO:0000256" key="2">
    <source>
        <dbReference type="SAM" id="Phobius"/>
    </source>
</evidence>
<protein>
    <recommendedName>
        <fullName evidence="3">Phospholipid/glycerol acyltransferase domain-containing protein</fullName>
    </recommendedName>
</protein>
<feature type="transmembrane region" description="Helical" evidence="2">
    <location>
        <begin position="537"/>
        <end position="555"/>
    </location>
</feature>
<evidence type="ECO:0000313" key="5">
    <source>
        <dbReference type="Proteomes" id="UP001162090"/>
    </source>
</evidence>
<reference evidence="4" key="1">
    <citation type="submission" date="2022-10" db="EMBL/GenBank/DDBJ databases">
        <authorList>
            <person name="Byrne P K."/>
        </authorList>
    </citation>
    <scope>NUCLEOTIDE SEQUENCE</scope>
    <source>
        <strain evidence="4">CBS7001</strain>
    </source>
</reference>
<dbReference type="PANTHER" id="PTHR31605">
    <property type="entry name" value="GLYCEROL-3-PHOSPHATE O-ACYLTRANSFERASE 1"/>
    <property type="match status" value="1"/>
</dbReference>
<keyword evidence="2" id="KW-0812">Transmembrane</keyword>
<feature type="transmembrane region" description="Helical" evidence="2">
    <location>
        <begin position="29"/>
        <end position="53"/>
    </location>
</feature>
<dbReference type="EMBL" id="OX365922">
    <property type="protein sequence ID" value="CAI4045544.1"/>
    <property type="molecule type" value="Genomic_DNA"/>
</dbReference>
<feature type="transmembrane region" description="Helical" evidence="2">
    <location>
        <begin position="494"/>
        <end position="517"/>
    </location>
</feature>
<dbReference type="PANTHER" id="PTHR31605:SF2">
    <property type="entry name" value="GLYCEROL-3-PHOSPHATE O-ACYLTRANSFERASE 2"/>
    <property type="match status" value="1"/>
</dbReference>
<dbReference type="AlphaFoldDB" id="A0AA35NHL4"/>
<dbReference type="GO" id="GO:0008654">
    <property type="term" value="P:phospholipid biosynthetic process"/>
    <property type="evidence" value="ECO:0007669"/>
    <property type="project" value="TreeGrafter"/>
</dbReference>
<keyword evidence="2" id="KW-1133">Transmembrane helix</keyword>
<dbReference type="Proteomes" id="UP001162090">
    <property type="component" value="Chromosome 11"/>
</dbReference>
<organism evidence="4 5">
    <name type="scientific">Saccharomyces uvarum</name>
    <name type="common">Yeast</name>
    <name type="synonym">Saccharomyces bayanus var. uvarum</name>
    <dbReference type="NCBI Taxonomy" id="230603"/>
    <lineage>
        <taxon>Eukaryota</taxon>
        <taxon>Fungi</taxon>
        <taxon>Dikarya</taxon>
        <taxon>Ascomycota</taxon>
        <taxon>Saccharomycotina</taxon>
        <taxon>Saccharomycetes</taxon>
        <taxon>Saccharomycetales</taxon>
        <taxon>Saccharomycetaceae</taxon>
        <taxon>Saccharomyces</taxon>
    </lineage>
</organism>
<dbReference type="InterPro" id="IPR052744">
    <property type="entry name" value="GPAT/DAPAT"/>
</dbReference>